<dbReference type="Gene3D" id="3.80.10.10">
    <property type="entry name" value="Ribonuclease Inhibitor"/>
    <property type="match status" value="2"/>
</dbReference>
<evidence type="ECO:0000313" key="1">
    <source>
        <dbReference type="EMBL" id="KAK8771751.1"/>
    </source>
</evidence>
<name>A0AAQ4EAF1_AMBAM</name>
<gene>
    <name evidence="1" type="ORF">V5799_025007</name>
</gene>
<dbReference type="Proteomes" id="UP001321473">
    <property type="component" value="Unassembled WGS sequence"/>
</dbReference>
<dbReference type="InterPro" id="IPR032675">
    <property type="entry name" value="LRR_dom_sf"/>
</dbReference>
<sequence length="779" mass="86670">MLYSRTHQTDSLKVYSGSSFPSAVQTRLIVLPEAHEGRLKRRPSLREFLCFGFDAVSAHFSIGSELNFRLPANASASVLEMYLNAHAATLLELHLTSNRIAAADDLCRQIIRAERLRTLECIASTVKARHLLRVILRPLEHLTRLQFSMVDDEDEAHSQVVQVGKPTGGTFSETVADAQEARLKRRPSLREFQCCGFDAVSAHLSMGSEQNFRLPANAPASVLETHLNAHAATLLELHLTNNRITEADDLCRLIMRAKGLRTLECIASSVKARHLLRVIPRPLEHLTRLEFSMVDEEDEARRQIDQIGKPAGGVFSDTVAGKIRCMYVEVAGDANFDLLELFLEYCPNVIDLHVHLVSGNFNSAVLRCANVLANRPIMETFSFTSELPSPMPLEPPAALDFGHCAHACANVLYRREGQRWNCKRLRDLATSTEPALPEPLIVVAVLENDLDEQIRQAALLNNWSAVHSLCLVLLSRPALGGPVHAAVSGTRLFHAITHLLRHFENLTELNVNSFHFAPAVDLTVLLANCSCRLQALSLPPCALLPENALWRLAECRTIEDLDIRSGYDGPRRACPGCVLGLNLNPFLFEKLSVSALRGRLTIYSEFTVHRLDFLVGSVLAELRIVDKSPNPVPDYRRLGWFLSVNPAVRTLVLSYTGLNFTHRPFQTDILKLSQLRYLCILSEETASGEYAAGIVKEMSQAMKNLKVLHLHYHNLQDVPQQLTWLLDAEDPLVLQGLVAGPPGERRPGRIVHGMPCVLCSTQTFIGLKRPRNRGSKSAV</sequence>
<dbReference type="PROSITE" id="PS51450">
    <property type="entry name" value="LRR"/>
    <property type="match status" value="1"/>
</dbReference>
<protein>
    <submittedName>
        <fullName evidence="1">Uncharacterized protein</fullName>
    </submittedName>
</protein>
<keyword evidence="2" id="KW-1185">Reference proteome</keyword>
<dbReference type="InterPro" id="IPR001611">
    <property type="entry name" value="Leu-rich_rpt"/>
</dbReference>
<dbReference type="SUPFAM" id="SSF52047">
    <property type="entry name" value="RNI-like"/>
    <property type="match status" value="1"/>
</dbReference>
<evidence type="ECO:0000313" key="2">
    <source>
        <dbReference type="Proteomes" id="UP001321473"/>
    </source>
</evidence>
<dbReference type="AlphaFoldDB" id="A0AAQ4EAF1"/>
<proteinExistence type="predicted"/>
<organism evidence="1 2">
    <name type="scientific">Amblyomma americanum</name>
    <name type="common">Lone star tick</name>
    <dbReference type="NCBI Taxonomy" id="6943"/>
    <lineage>
        <taxon>Eukaryota</taxon>
        <taxon>Metazoa</taxon>
        <taxon>Ecdysozoa</taxon>
        <taxon>Arthropoda</taxon>
        <taxon>Chelicerata</taxon>
        <taxon>Arachnida</taxon>
        <taxon>Acari</taxon>
        <taxon>Parasitiformes</taxon>
        <taxon>Ixodida</taxon>
        <taxon>Ixodoidea</taxon>
        <taxon>Ixodidae</taxon>
        <taxon>Amblyomminae</taxon>
        <taxon>Amblyomma</taxon>
    </lineage>
</organism>
<dbReference type="EMBL" id="JARKHS020019358">
    <property type="protein sequence ID" value="KAK8771751.1"/>
    <property type="molecule type" value="Genomic_DNA"/>
</dbReference>
<accession>A0AAQ4EAF1</accession>
<reference evidence="1 2" key="1">
    <citation type="journal article" date="2023" name="Arcadia Sci">
        <title>De novo assembly of a long-read Amblyomma americanum tick genome.</title>
        <authorList>
            <person name="Chou S."/>
            <person name="Poskanzer K.E."/>
            <person name="Rollins M."/>
            <person name="Thuy-Boun P.S."/>
        </authorList>
    </citation>
    <scope>NUCLEOTIDE SEQUENCE [LARGE SCALE GENOMIC DNA]</scope>
    <source>
        <strain evidence="1">F_SG_1</strain>
        <tissue evidence="1">Salivary glands</tissue>
    </source>
</reference>
<comment type="caution">
    <text evidence="1">The sequence shown here is derived from an EMBL/GenBank/DDBJ whole genome shotgun (WGS) entry which is preliminary data.</text>
</comment>